<sequence>MIKIAILSVLLLTTIYGEAYMPATNLAGSMGCVVTAKKLFSNGNYIRDLTDSEIKDMSKYKDDMIDYKNKYDKIFENAEKVEAGEMKPAPTLVKPQLPGFCLGKDTISYVLGGCSVQNYKVFINSQYVRDLDAEEKSKLDQFESAMRTKDNGEKKASQITLDFCSEF</sequence>
<protein>
    <submittedName>
        <fullName evidence="2">Pepsin-I3 domain-containing protein</fullName>
    </submittedName>
</protein>
<accession>A0AC35UI15</accession>
<dbReference type="WBParaSite" id="RSKR_0001158900.1">
    <property type="protein sequence ID" value="RSKR_0001158900.1"/>
    <property type="gene ID" value="RSKR_0001158900"/>
</dbReference>
<dbReference type="Proteomes" id="UP000095286">
    <property type="component" value="Unplaced"/>
</dbReference>
<organism evidence="1 2">
    <name type="scientific">Rhabditophanes sp. KR3021</name>
    <dbReference type="NCBI Taxonomy" id="114890"/>
    <lineage>
        <taxon>Eukaryota</taxon>
        <taxon>Metazoa</taxon>
        <taxon>Ecdysozoa</taxon>
        <taxon>Nematoda</taxon>
        <taxon>Chromadorea</taxon>
        <taxon>Rhabditida</taxon>
        <taxon>Tylenchina</taxon>
        <taxon>Panagrolaimomorpha</taxon>
        <taxon>Strongyloidoidea</taxon>
        <taxon>Alloionematidae</taxon>
        <taxon>Rhabditophanes</taxon>
    </lineage>
</organism>
<name>A0AC35UI15_9BILA</name>
<evidence type="ECO:0000313" key="2">
    <source>
        <dbReference type="WBParaSite" id="RSKR_0001158900.1"/>
    </source>
</evidence>
<proteinExistence type="predicted"/>
<evidence type="ECO:0000313" key="1">
    <source>
        <dbReference type="Proteomes" id="UP000095286"/>
    </source>
</evidence>
<reference evidence="2" key="1">
    <citation type="submission" date="2016-11" db="UniProtKB">
        <authorList>
            <consortium name="WormBaseParasite"/>
        </authorList>
    </citation>
    <scope>IDENTIFICATION</scope>
    <source>
        <strain evidence="2">KR3021</strain>
    </source>
</reference>